<dbReference type="EnsemblMetazoa" id="Aqu2.1.20516_001">
    <property type="protein sequence ID" value="Aqu2.1.20516_001"/>
    <property type="gene ID" value="Aqu2.1.20516"/>
</dbReference>
<dbReference type="Pfam" id="PF00531">
    <property type="entry name" value="Death"/>
    <property type="match status" value="1"/>
</dbReference>
<evidence type="ECO:0000313" key="2">
    <source>
        <dbReference type="EnsemblMetazoa" id="Aqu2.1.20516_001"/>
    </source>
</evidence>
<evidence type="ECO:0000259" key="1">
    <source>
        <dbReference type="PROSITE" id="PS50017"/>
    </source>
</evidence>
<dbReference type="Gene3D" id="1.10.533.10">
    <property type="entry name" value="Death Domain, Fas"/>
    <property type="match status" value="1"/>
</dbReference>
<dbReference type="Gene3D" id="3.40.50.1460">
    <property type="match status" value="1"/>
</dbReference>
<dbReference type="InterPro" id="IPR000488">
    <property type="entry name" value="Death_dom"/>
</dbReference>
<keyword evidence="3" id="KW-1185">Reference proteome</keyword>
<dbReference type="InParanoid" id="A0A1X7TZ24"/>
<dbReference type="SUPFAM" id="SSF52129">
    <property type="entry name" value="Caspase-like"/>
    <property type="match status" value="1"/>
</dbReference>
<dbReference type="OrthoDB" id="100767at2759"/>
<evidence type="ECO:0000313" key="3">
    <source>
        <dbReference type="Proteomes" id="UP000007879"/>
    </source>
</evidence>
<dbReference type="EnsemblMetazoa" id="XM_020001428.1">
    <property type="protein sequence ID" value="XP_019856987.1"/>
    <property type="gene ID" value="LOC109585374"/>
</dbReference>
<dbReference type="CDD" id="cd01670">
    <property type="entry name" value="Death"/>
    <property type="match status" value="1"/>
</dbReference>
<accession>A0A1X7TZ24</accession>
<protein>
    <recommendedName>
        <fullName evidence="1">Death domain-containing protein</fullName>
    </recommendedName>
</protein>
<sequence length="629" mass="69893">MGNSHSSQEDDLKTKYQELSKEKKGYAILLGNEPLDLTRKEETVGARLSYLEESLTDVGVIEVMTPFMTQGGSSDTRTAGFTKDQFQRVLLMHFDADMLRNLSRYSCYCAIYSGRGSQEGILTKSNQVVPFVEIISSICHHSSGHGKPTIFIFDCLFETTPPPNIAVVMDTLMEKLHPLPNDVLICLTGQTARPDEVPGVFTLEFAQIYEEFSHCLTLPALLVMAGLKVCLTSSHIVQRPVIWTTLTDELAIGANDPSIPTVNDVQAWSTYCCNVIKKHSSAPLPKPDATPGCGRRVFIIYASDSCGRGLESSPIWPLGAWLTSLGFDVFLDAPEPQENSSWYNWYSTHVLSCRNIVLVCSPLMCSAFNDTPAASLPERYVIAAQLMCSIVRGLQGSEAKRSLRFFPVLFSSVPNVESVPKFFSDGSIYDLTRDPGPPVGTFDSQRVRSAYDTLVFHISRLPVPVTPTSVKETVTDEMIDELLTLKEGYIAVSLTLPATTVPPTSVPVPPPSVPILPIPTQPPANRVTILSSLTASQEVDQSTFLWLAQRVAEWKFMGRHLGVPEYQLTHIERENPHSISEQVIQMLYEWRKATLDEAATNQKLLDSLKFSESSRMCDEFINYLEKKQF</sequence>
<proteinExistence type="predicted"/>
<dbReference type="PROSITE" id="PS50017">
    <property type="entry name" value="DEATH_DOMAIN"/>
    <property type="match status" value="1"/>
</dbReference>
<dbReference type="GO" id="GO:0007165">
    <property type="term" value="P:signal transduction"/>
    <property type="evidence" value="ECO:0007669"/>
    <property type="project" value="InterPro"/>
</dbReference>
<organism evidence="2">
    <name type="scientific">Amphimedon queenslandica</name>
    <name type="common">Sponge</name>
    <dbReference type="NCBI Taxonomy" id="400682"/>
    <lineage>
        <taxon>Eukaryota</taxon>
        <taxon>Metazoa</taxon>
        <taxon>Porifera</taxon>
        <taxon>Demospongiae</taxon>
        <taxon>Heteroscleromorpha</taxon>
        <taxon>Haplosclerida</taxon>
        <taxon>Niphatidae</taxon>
        <taxon>Amphimedon</taxon>
    </lineage>
</organism>
<reference evidence="3" key="1">
    <citation type="journal article" date="2010" name="Nature">
        <title>The Amphimedon queenslandica genome and the evolution of animal complexity.</title>
        <authorList>
            <person name="Srivastava M."/>
            <person name="Simakov O."/>
            <person name="Chapman J."/>
            <person name="Fahey B."/>
            <person name="Gauthier M.E."/>
            <person name="Mitros T."/>
            <person name="Richards G.S."/>
            <person name="Conaco C."/>
            <person name="Dacre M."/>
            <person name="Hellsten U."/>
            <person name="Larroux C."/>
            <person name="Putnam N.H."/>
            <person name="Stanke M."/>
            <person name="Adamska M."/>
            <person name="Darling A."/>
            <person name="Degnan S.M."/>
            <person name="Oakley T.H."/>
            <person name="Plachetzki D.C."/>
            <person name="Zhai Y."/>
            <person name="Adamski M."/>
            <person name="Calcino A."/>
            <person name="Cummins S.F."/>
            <person name="Goodstein D.M."/>
            <person name="Harris C."/>
            <person name="Jackson D.J."/>
            <person name="Leys S.P."/>
            <person name="Shu S."/>
            <person name="Woodcroft B.J."/>
            <person name="Vervoort M."/>
            <person name="Kosik K.S."/>
            <person name="Manning G."/>
            <person name="Degnan B.M."/>
            <person name="Rokhsar D.S."/>
        </authorList>
    </citation>
    <scope>NUCLEOTIDE SEQUENCE [LARGE SCALE GENOMIC DNA]</scope>
</reference>
<name>A0A1X7TZ24_AMPQE</name>
<dbReference type="SUPFAM" id="SSF47986">
    <property type="entry name" value="DEATH domain"/>
    <property type="match status" value="1"/>
</dbReference>
<dbReference type="InterPro" id="IPR011029">
    <property type="entry name" value="DEATH-like_dom_sf"/>
</dbReference>
<gene>
    <name evidence="2" type="primary">109585374</name>
</gene>
<dbReference type="AlphaFoldDB" id="A0A1X7TZ24"/>
<feature type="domain" description="Death" evidence="1">
    <location>
        <begin position="552"/>
        <end position="624"/>
    </location>
</feature>
<dbReference type="InterPro" id="IPR029030">
    <property type="entry name" value="Caspase-like_dom_sf"/>
</dbReference>
<reference evidence="2" key="2">
    <citation type="submission" date="2017-05" db="UniProtKB">
        <authorList>
            <consortium name="EnsemblMetazoa"/>
        </authorList>
    </citation>
    <scope>IDENTIFICATION</scope>
</reference>
<dbReference type="Proteomes" id="UP000007879">
    <property type="component" value="Unassembled WGS sequence"/>
</dbReference>
<dbReference type="KEGG" id="aqu:109585374"/>